<comment type="similarity">
    <text evidence="2">Belongs to the Tim17/Tim22/Tim23 family.</text>
</comment>
<organism evidence="10 11">
    <name type="scientific">Amphibalanus amphitrite</name>
    <name type="common">Striped barnacle</name>
    <name type="synonym">Balanus amphitrite</name>
    <dbReference type="NCBI Taxonomy" id="1232801"/>
    <lineage>
        <taxon>Eukaryota</taxon>
        <taxon>Metazoa</taxon>
        <taxon>Ecdysozoa</taxon>
        <taxon>Arthropoda</taxon>
        <taxon>Crustacea</taxon>
        <taxon>Multicrustacea</taxon>
        <taxon>Cirripedia</taxon>
        <taxon>Thoracica</taxon>
        <taxon>Thoracicalcarea</taxon>
        <taxon>Balanomorpha</taxon>
        <taxon>Balanoidea</taxon>
        <taxon>Balanidae</taxon>
        <taxon>Amphibalaninae</taxon>
        <taxon>Amphibalanus</taxon>
    </lineage>
</organism>
<comment type="caution">
    <text evidence="10">The sequence shown here is derived from an EMBL/GenBank/DDBJ whole genome shotgun (WGS) entry which is preliminary data.</text>
</comment>
<feature type="transmembrane region" description="Helical" evidence="9">
    <location>
        <begin position="219"/>
        <end position="243"/>
    </location>
</feature>
<dbReference type="EMBL" id="VIIS01000309">
    <property type="protein sequence ID" value="KAF0310453.1"/>
    <property type="molecule type" value="Genomic_DNA"/>
</dbReference>
<dbReference type="AlphaFoldDB" id="A0A6A4X350"/>
<dbReference type="GO" id="GO:0005739">
    <property type="term" value="C:mitochondrion"/>
    <property type="evidence" value="ECO:0007669"/>
    <property type="project" value="TreeGrafter"/>
</dbReference>
<comment type="subcellular location">
    <subcellularLocation>
        <location evidence="1">Membrane</location>
        <topology evidence="1">Multi-pass membrane protein</topology>
    </subcellularLocation>
</comment>
<keyword evidence="4 9" id="KW-1133">Transmembrane helix</keyword>
<feature type="compositionally biased region" description="Polar residues" evidence="8">
    <location>
        <begin position="347"/>
        <end position="415"/>
    </location>
</feature>
<evidence type="ECO:0000313" key="10">
    <source>
        <dbReference type="EMBL" id="KAF0310454.1"/>
    </source>
</evidence>
<gene>
    <name evidence="10" type="ORF">FJT64_018550</name>
</gene>
<name>A0A6A4X350_AMPAM</name>
<dbReference type="GO" id="GO:0032981">
    <property type="term" value="P:mitochondrial respiratory chain complex I assembly"/>
    <property type="evidence" value="ECO:0007669"/>
    <property type="project" value="InterPro"/>
</dbReference>
<evidence type="ECO:0000256" key="3">
    <source>
        <dbReference type="ARBA" id="ARBA00022692"/>
    </source>
</evidence>
<feature type="region of interest" description="Disordered" evidence="8">
    <location>
        <begin position="344"/>
        <end position="452"/>
    </location>
</feature>
<evidence type="ECO:0000256" key="2">
    <source>
        <dbReference type="ARBA" id="ARBA00008444"/>
    </source>
</evidence>
<accession>A0A6A4X350</accession>
<feature type="compositionally biased region" description="Low complexity" evidence="8">
    <location>
        <begin position="426"/>
        <end position="436"/>
    </location>
</feature>
<evidence type="ECO:0000256" key="7">
    <source>
        <dbReference type="ARBA" id="ARBA00041344"/>
    </source>
</evidence>
<evidence type="ECO:0000256" key="6">
    <source>
        <dbReference type="ARBA" id="ARBA00040778"/>
    </source>
</evidence>
<evidence type="ECO:0000256" key="9">
    <source>
        <dbReference type="SAM" id="Phobius"/>
    </source>
</evidence>
<reference evidence="10 11" key="1">
    <citation type="submission" date="2019-07" db="EMBL/GenBank/DDBJ databases">
        <title>Draft genome assembly of a fouling barnacle, Amphibalanus amphitrite (Darwin, 1854): The first reference genome for Thecostraca.</title>
        <authorList>
            <person name="Kim W."/>
        </authorList>
    </citation>
    <scope>NUCLEOTIDE SEQUENCE [LARGE SCALE GENOMIC DNA]</scope>
    <source>
        <strain evidence="10">SNU_AA5</strain>
        <tissue evidence="10">Soma without cirri and trophi</tissue>
    </source>
</reference>
<evidence type="ECO:0000256" key="1">
    <source>
        <dbReference type="ARBA" id="ARBA00004141"/>
    </source>
</evidence>
<proteinExistence type="inferred from homology"/>
<evidence type="ECO:0000256" key="8">
    <source>
        <dbReference type="SAM" id="MobiDB-lite"/>
    </source>
</evidence>
<evidence type="ECO:0000313" key="11">
    <source>
        <dbReference type="Proteomes" id="UP000440578"/>
    </source>
</evidence>
<sequence>MNRCITKHLALLSREKLLAAATQGISATILTRTAWTSTGSRLVTSPSSTFSMQLRQLHSRLSSAACRARQLCRPVRAGGGRRGVRWPARLSDRALERCGIALAASWFTMLTVQSECDEVDFDLLVKNKLLNPDEEQTGWDRLAAMYTLDEMGGLTPELELVTNIATAGLLIGGSLGAMLNGRLAIIKFVERNQATPFESQIVAKRALQDRLTLGMARGFFIFGWRTALFTSAFTLVSTTLMVYTNQISALHYCCGGVVAGALYKASMGLRGMTAGAVAGGILGLIGGGVFSLTCYLTGTTLPKLRYQQYLWKHQQELRNKARAERKREKKRLEAEKKLEQEKAELAQTQRQEAAMLSMSSPNPSEGTAVKQSIAESEESVPNSASSESADAGQDSTNAHEAARDSSSSEDNPSVDNQRRTESGLEAAVAAATAAVVGPETRDGDVKKAKQVS</sequence>
<dbReference type="GO" id="GO:0016020">
    <property type="term" value="C:membrane"/>
    <property type="evidence" value="ECO:0007669"/>
    <property type="project" value="UniProtKB-SubCell"/>
</dbReference>
<dbReference type="OrthoDB" id="6349831at2759"/>
<feature type="compositionally biased region" description="Basic and acidic residues" evidence="8">
    <location>
        <begin position="439"/>
        <end position="452"/>
    </location>
</feature>
<dbReference type="EMBL" id="VIIS01000309">
    <property type="protein sequence ID" value="KAF0310454.1"/>
    <property type="molecule type" value="Genomic_DNA"/>
</dbReference>
<keyword evidence="5 9" id="KW-0472">Membrane</keyword>
<keyword evidence="11" id="KW-1185">Reference proteome</keyword>
<feature type="transmembrane region" description="Helical" evidence="9">
    <location>
        <begin position="277"/>
        <end position="298"/>
    </location>
</feature>
<protein>
    <recommendedName>
        <fullName evidence="6">Complex I assembly factor TIMMDC1, mitochondrial</fullName>
    </recommendedName>
    <alternativeName>
        <fullName evidence="7">Translocase of inner mitochondrial membrane domain-containing protein 1</fullName>
    </alternativeName>
</protein>
<dbReference type="InterPro" id="IPR055299">
    <property type="entry name" value="TIMMDC1"/>
</dbReference>
<dbReference type="Proteomes" id="UP000440578">
    <property type="component" value="Unassembled WGS sequence"/>
</dbReference>
<dbReference type="PANTHER" id="PTHR13002">
    <property type="entry name" value="C3ORF1 PROTEIN-RELATED"/>
    <property type="match status" value="1"/>
</dbReference>
<evidence type="ECO:0000256" key="4">
    <source>
        <dbReference type="ARBA" id="ARBA00022989"/>
    </source>
</evidence>
<evidence type="ECO:0000256" key="5">
    <source>
        <dbReference type="ARBA" id="ARBA00023136"/>
    </source>
</evidence>
<dbReference type="PANTHER" id="PTHR13002:SF1">
    <property type="entry name" value="COMPLEX I ASSEMBLY FACTOR TIMMDC1, MITOCHONDRIAL"/>
    <property type="match status" value="1"/>
</dbReference>
<keyword evidence="3 9" id="KW-0812">Transmembrane</keyword>